<accession>A0A8S4EBW8</accession>
<sequence>MTTSSPQPVSRARVISSQPEGVPHYVNLVW</sequence>
<organism evidence="1 2">
    <name type="scientific">Plutella xylostella</name>
    <name type="common">Diamondback moth</name>
    <name type="synonym">Plutella maculipennis</name>
    <dbReference type="NCBI Taxonomy" id="51655"/>
    <lineage>
        <taxon>Eukaryota</taxon>
        <taxon>Metazoa</taxon>
        <taxon>Ecdysozoa</taxon>
        <taxon>Arthropoda</taxon>
        <taxon>Hexapoda</taxon>
        <taxon>Insecta</taxon>
        <taxon>Pterygota</taxon>
        <taxon>Neoptera</taxon>
        <taxon>Endopterygota</taxon>
        <taxon>Lepidoptera</taxon>
        <taxon>Glossata</taxon>
        <taxon>Ditrysia</taxon>
        <taxon>Yponomeutoidea</taxon>
        <taxon>Plutellidae</taxon>
        <taxon>Plutella</taxon>
    </lineage>
</organism>
<comment type="caution">
    <text evidence="1">The sequence shown here is derived from an EMBL/GenBank/DDBJ whole genome shotgun (WGS) entry which is preliminary data.</text>
</comment>
<protein>
    <submittedName>
        <fullName evidence="1">(diamondback moth) hypothetical protein</fullName>
    </submittedName>
</protein>
<evidence type="ECO:0000313" key="2">
    <source>
        <dbReference type="Proteomes" id="UP000653454"/>
    </source>
</evidence>
<keyword evidence="2" id="KW-1185">Reference proteome</keyword>
<name>A0A8S4EBW8_PLUXY</name>
<dbReference type="Proteomes" id="UP000653454">
    <property type="component" value="Unassembled WGS sequence"/>
</dbReference>
<dbReference type="EMBL" id="CAJHNJ030000014">
    <property type="protein sequence ID" value="CAG9112666.1"/>
    <property type="molecule type" value="Genomic_DNA"/>
</dbReference>
<reference evidence="1" key="1">
    <citation type="submission" date="2020-11" db="EMBL/GenBank/DDBJ databases">
        <authorList>
            <person name="Whiteford S."/>
        </authorList>
    </citation>
    <scope>NUCLEOTIDE SEQUENCE</scope>
</reference>
<dbReference type="AlphaFoldDB" id="A0A8S4EBW8"/>
<gene>
    <name evidence="1" type="ORF">PLXY2_LOCUS4982</name>
</gene>
<proteinExistence type="predicted"/>
<evidence type="ECO:0000313" key="1">
    <source>
        <dbReference type="EMBL" id="CAG9112666.1"/>
    </source>
</evidence>